<reference evidence="4 5" key="1">
    <citation type="submission" date="2018-01" db="EMBL/GenBank/DDBJ databases">
        <title>Whole genome analyses suggest that Burkholderia sensu lato contains two further novel genera in the rhizoxinica-symbiotica group Mycetohabitans gen. nov., and Trinickia gen. nov.: implications for the evolution of diazotrophy and nodulation in the Burkholderiaceae.</title>
        <authorList>
            <person name="Estrada-de los Santos P."/>
            <person name="Palmer M."/>
            <person name="Chavez-Ramirez B."/>
            <person name="Beukes C."/>
            <person name="Steenkamp E.T."/>
            <person name="Hirsch A.M."/>
            <person name="Manyaka P."/>
            <person name="Maluk M."/>
            <person name="Lafos M."/>
            <person name="Crook M."/>
            <person name="Gross E."/>
            <person name="Simon M.F."/>
            <person name="Bueno dos Reis Junior F."/>
            <person name="Poole P.S."/>
            <person name="Venter S.N."/>
            <person name="James E.K."/>
        </authorList>
    </citation>
    <scope>NUCLEOTIDE SEQUENCE [LARGE SCALE GENOMIC DNA]</scope>
    <source>
        <strain evidence="4 5">GIMN1.004</strain>
    </source>
</reference>
<gene>
    <name evidence="4" type="ORF">C0Z18_00155</name>
</gene>
<dbReference type="EMBL" id="PNYA01000001">
    <property type="protein sequence ID" value="PMS23641.1"/>
    <property type="molecule type" value="Genomic_DNA"/>
</dbReference>
<feature type="region of interest" description="Disordered" evidence="2">
    <location>
        <begin position="181"/>
        <end position="203"/>
    </location>
</feature>
<dbReference type="PROSITE" id="PS50110">
    <property type="entry name" value="RESPONSE_REGULATORY"/>
    <property type="match status" value="1"/>
</dbReference>
<dbReference type="Proteomes" id="UP000235616">
    <property type="component" value="Unassembled WGS sequence"/>
</dbReference>
<evidence type="ECO:0000256" key="1">
    <source>
        <dbReference type="PROSITE-ProRule" id="PRU00169"/>
    </source>
</evidence>
<dbReference type="GO" id="GO:0000160">
    <property type="term" value="P:phosphorelay signal transduction system"/>
    <property type="evidence" value="ECO:0007669"/>
    <property type="project" value="InterPro"/>
</dbReference>
<feature type="compositionally biased region" description="Basic and acidic residues" evidence="2">
    <location>
        <begin position="183"/>
        <end position="197"/>
    </location>
</feature>
<sequence>MERLLAKFEPFEAVHRAGERTFTLRMHELEWKGKAFGLEDRSMIKVVLAGTPSPALAHLRALLSCASDIELAGETLLVPEAAHYALERGARVLAIYLAASTGDTFEVIRRIRDAAPDVRLLVVSAHAERAFAARAFEAGVSGYLWHSTADGELTSAIAEVAAGGLYVSLDVYRRPRRGLRASDGARRARKGARDGSRTQRNPR</sequence>
<feature type="domain" description="Response regulatory" evidence="3">
    <location>
        <begin position="45"/>
        <end position="161"/>
    </location>
</feature>
<comment type="caution">
    <text evidence="4">The sequence shown here is derived from an EMBL/GenBank/DDBJ whole genome shotgun (WGS) entry which is preliminary data.</text>
</comment>
<dbReference type="AlphaFoldDB" id="A0A2N7W2K7"/>
<dbReference type="InterPro" id="IPR001789">
    <property type="entry name" value="Sig_transdc_resp-reg_receiver"/>
</dbReference>
<proteinExistence type="predicted"/>
<name>A0A2N7W2K7_9BURK</name>
<accession>A0A2N7W2K7</accession>
<organism evidence="4 5">
    <name type="scientific">Trinickia dabaoshanensis</name>
    <dbReference type="NCBI Taxonomy" id="564714"/>
    <lineage>
        <taxon>Bacteria</taxon>
        <taxon>Pseudomonadati</taxon>
        <taxon>Pseudomonadota</taxon>
        <taxon>Betaproteobacteria</taxon>
        <taxon>Burkholderiales</taxon>
        <taxon>Burkholderiaceae</taxon>
        <taxon>Trinickia</taxon>
    </lineage>
</organism>
<evidence type="ECO:0000256" key="2">
    <source>
        <dbReference type="SAM" id="MobiDB-lite"/>
    </source>
</evidence>
<dbReference type="InterPro" id="IPR011006">
    <property type="entry name" value="CheY-like_superfamily"/>
</dbReference>
<evidence type="ECO:0000313" key="4">
    <source>
        <dbReference type="EMBL" id="PMS23641.1"/>
    </source>
</evidence>
<dbReference type="SUPFAM" id="SSF52172">
    <property type="entry name" value="CheY-like"/>
    <property type="match status" value="1"/>
</dbReference>
<protein>
    <recommendedName>
        <fullName evidence="3">Response regulatory domain-containing protein</fullName>
    </recommendedName>
</protein>
<dbReference type="Gene3D" id="3.40.50.2300">
    <property type="match status" value="1"/>
</dbReference>
<comment type="caution">
    <text evidence="1">Lacks conserved residue(s) required for the propagation of feature annotation.</text>
</comment>
<evidence type="ECO:0000259" key="3">
    <source>
        <dbReference type="PROSITE" id="PS50110"/>
    </source>
</evidence>
<evidence type="ECO:0000313" key="5">
    <source>
        <dbReference type="Proteomes" id="UP000235616"/>
    </source>
</evidence>
<keyword evidence="5" id="KW-1185">Reference proteome</keyword>